<dbReference type="Proteomes" id="UP000076925">
    <property type="component" value="Unassembled WGS sequence"/>
</dbReference>
<dbReference type="EMBL" id="ANNX02000035">
    <property type="protein sequence ID" value="KYC39496.1"/>
    <property type="molecule type" value="Genomic_DNA"/>
</dbReference>
<reference evidence="1 2" key="1">
    <citation type="journal article" date="2013" name="Genome Biol. Evol.">
        <title>Genomes of Stigonematalean cyanobacteria (subsection V) and the evolution of oxygenic photosynthesis from prokaryotes to plastids.</title>
        <authorList>
            <person name="Dagan T."/>
            <person name="Roettger M."/>
            <person name="Stucken K."/>
            <person name="Landan G."/>
            <person name="Koch R."/>
            <person name="Major P."/>
            <person name="Gould S.B."/>
            <person name="Goremykin V.V."/>
            <person name="Rippka R."/>
            <person name="Tandeau de Marsac N."/>
            <person name="Gugger M."/>
            <person name="Lockhart P.J."/>
            <person name="Allen J.F."/>
            <person name="Brune I."/>
            <person name="Maus I."/>
            <person name="Puhler A."/>
            <person name="Martin W.F."/>
        </authorList>
    </citation>
    <scope>NUCLEOTIDE SEQUENCE [LARGE SCALE GENOMIC DNA]</scope>
    <source>
        <strain evidence="1 2">PCC 7110</strain>
    </source>
</reference>
<comment type="caution">
    <text evidence="1">The sequence shown here is derived from an EMBL/GenBank/DDBJ whole genome shotgun (WGS) entry which is preliminary data.</text>
</comment>
<keyword evidence="2" id="KW-1185">Reference proteome</keyword>
<accession>A0A139X497</accession>
<dbReference type="AlphaFoldDB" id="A0A139X497"/>
<sequence>MKHETDNATKTYLKLKMFELQGYDKFHQLRKLDYRPSNLGFGANVKTGDIVRFASRIRLAKSFRGIKVEGYSQETVSGYDAFFIVFLTHSALEQFLKINSLDSKTLCSLIATYNSEKVIQEFIKKDKEGKLYNFLYEKLQDKKLKAKLNECRNQKNTNVADLSASIRHIFAHGYLCAHTNGIYPKNVSSICTSISDFLLNFMDAEFSKKIEEFYKKLYMN</sequence>
<proteinExistence type="predicted"/>
<evidence type="ECO:0000313" key="2">
    <source>
        <dbReference type="Proteomes" id="UP000076925"/>
    </source>
</evidence>
<protein>
    <submittedName>
        <fullName evidence="1">Uncharacterized protein</fullName>
    </submittedName>
</protein>
<name>A0A139X497_9CYAN</name>
<dbReference type="STRING" id="128403.WA1_32805"/>
<dbReference type="RefSeq" id="WP_017747278.1">
    <property type="nucleotide sequence ID" value="NZ_KQ976354.1"/>
</dbReference>
<evidence type="ECO:0000313" key="1">
    <source>
        <dbReference type="EMBL" id="KYC39496.1"/>
    </source>
</evidence>
<gene>
    <name evidence="1" type="ORF">WA1_32805</name>
</gene>
<dbReference type="OrthoDB" id="191053at2"/>
<organism evidence="1 2">
    <name type="scientific">Scytonema hofmannii PCC 7110</name>
    <dbReference type="NCBI Taxonomy" id="128403"/>
    <lineage>
        <taxon>Bacteria</taxon>
        <taxon>Bacillati</taxon>
        <taxon>Cyanobacteriota</taxon>
        <taxon>Cyanophyceae</taxon>
        <taxon>Nostocales</taxon>
        <taxon>Scytonemataceae</taxon>
        <taxon>Scytonema</taxon>
    </lineage>
</organism>